<evidence type="ECO:0000313" key="3">
    <source>
        <dbReference type="EMBL" id="EFP98013.1"/>
    </source>
</evidence>
<dbReference type="EMBL" id="AEIU01000026">
    <property type="protein sequence ID" value="EFP98013.1"/>
    <property type="molecule type" value="Genomic_DNA"/>
</dbReference>
<keyword evidence="2" id="KW-0732">Signal</keyword>
<evidence type="ECO:0000256" key="2">
    <source>
        <dbReference type="SAM" id="SignalP"/>
    </source>
</evidence>
<dbReference type="AlphaFoldDB" id="E3BFY9"/>
<sequence>MNKYRQRCFARLCILFLTIFSPLVFATSVTAIVSKNKVAKNEIFQLRIVVDKKVASDAIDFSQLEKDFYVSRPSFGSSVNIINGNRTTRSEWNLTLAAQSLGVVSIPSFTIDGTSSKPIEISVTADQNEPQMSELVEVHNQLGKETLYPNQSTTLKTRLIIKADPRRLQNPKIAAPSVQGLSLEAIGEPNQYQSVLDGVEVTVVDQNYRITADQPGDYVITGIGFKGSLVYSDKKTGATKLMSIDSPAKTYPIKVAKIPESYKGKWLPAASLKLSQQWTDASGNSLKPNQTFPIKVGDSITRIINLDIDGLASERFPDLAVSYPESIRVYQEKPKFTELENGHTRMTIKQVLIPKTPGEIVLDPISIGWWNSEKNEAENTVIAGLTLNVSAAAAINAEPTSVPLIQATPSETITIKDPSFWPYLTALFVTLWLITLFFWYRAKHTLIKEKQEPSAELSIEKDFQTTFENQGSIQAQFTVSQWLQNHNQIDLKLQQQIREELQLMNESQYSSADKPWKKDTLIKLLKKAQKASQKTDTNPSLAEL</sequence>
<comment type="caution">
    <text evidence="3">The sequence shown here is derived from an EMBL/GenBank/DDBJ whole genome shotgun (WGS) entry which is preliminary data.</text>
</comment>
<accession>E3BFY9</accession>
<dbReference type="InterPro" id="IPR025738">
    <property type="entry name" value="BatD"/>
</dbReference>
<evidence type="ECO:0000256" key="1">
    <source>
        <dbReference type="SAM" id="Phobius"/>
    </source>
</evidence>
<dbReference type="Pfam" id="PF13584">
    <property type="entry name" value="BatD"/>
    <property type="match status" value="1"/>
</dbReference>
<feature type="chain" id="PRO_5003166651" evidence="2">
    <location>
        <begin position="27"/>
        <end position="544"/>
    </location>
</feature>
<dbReference type="STRING" id="796620.VIBC2010_06464"/>
<gene>
    <name evidence="3" type="ORF">VIBC2010_06464</name>
</gene>
<keyword evidence="1" id="KW-0472">Membrane</keyword>
<dbReference type="PANTHER" id="PTHR40940">
    <property type="entry name" value="PROTEIN BATD-RELATED"/>
    <property type="match status" value="1"/>
</dbReference>
<keyword evidence="1" id="KW-1133">Transmembrane helix</keyword>
<proteinExistence type="predicted"/>
<keyword evidence="4" id="KW-1185">Reference proteome</keyword>
<evidence type="ECO:0000313" key="4">
    <source>
        <dbReference type="Proteomes" id="UP000002943"/>
    </source>
</evidence>
<dbReference type="OrthoDB" id="5293418at2"/>
<dbReference type="Proteomes" id="UP000002943">
    <property type="component" value="Unassembled WGS sequence"/>
</dbReference>
<organism evidence="3 4">
    <name type="scientific">Vibrio caribbeanicus ATCC BAA-2122</name>
    <dbReference type="NCBI Taxonomy" id="796620"/>
    <lineage>
        <taxon>Bacteria</taxon>
        <taxon>Pseudomonadati</taxon>
        <taxon>Pseudomonadota</taxon>
        <taxon>Gammaproteobacteria</taxon>
        <taxon>Vibrionales</taxon>
        <taxon>Vibrionaceae</taxon>
        <taxon>Vibrio</taxon>
    </lineage>
</organism>
<feature type="transmembrane region" description="Helical" evidence="1">
    <location>
        <begin position="420"/>
        <end position="440"/>
    </location>
</feature>
<keyword evidence="1" id="KW-0812">Transmembrane</keyword>
<protein>
    <submittedName>
        <fullName evidence="3">BatD</fullName>
    </submittedName>
</protein>
<reference evidence="3 4" key="1">
    <citation type="journal article" date="2012" name="Int. J. Syst. Evol. Microbiol.">
        <title>Vibrio caribbeanicus sp. nov., isolated from the marine sponge Scleritoderma cyanea.</title>
        <authorList>
            <person name="Hoffmann M."/>
            <person name="Monday S.R."/>
            <person name="Allard M.W."/>
            <person name="Strain E.A."/>
            <person name="Whittaker P."/>
            <person name="Naum M."/>
            <person name="McCarthy P.J."/>
            <person name="Lopez J.V."/>
            <person name="Fischer M."/>
            <person name="Brown E.W."/>
        </authorList>
    </citation>
    <scope>NUCLEOTIDE SEQUENCE [LARGE SCALE GENOMIC DNA]</scope>
    <source>
        <strain evidence="3 4">ATCC BAA-2122</strain>
    </source>
</reference>
<dbReference type="PANTHER" id="PTHR40940:SF1">
    <property type="entry name" value="PROTEIN BATD"/>
    <property type="match status" value="1"/>
</dbReference>
<dbReference type="eggNOG" id="COG0457">
    <property type="taxonomic scope" value="Bacteria"/>
</dbReference>
<feature type="signal peptide" evidence="2">
    <location>
        <begin position="1"/>
        <end position="26"/>
    </location>
</feature>
<dbReference type="RefSeq" id="WP_009599841.1">
    <property type="nucleotide sequence ID" value="NZ_AEIU01000026.1"/>
</dbReference>
<name>E3BFY9_9VIBR</name>